<dbReference type="OrthoDB" id="9809616at2"/>
<evidence type="ECO:0000313" key="7">
    <source>
        <dbReference type="EMBL" id="TBW21101.1"/>
    </source>
</evidence>
<dbReference type="Gene3D" id="3.40.640.10">
    <property type="entry name" value="Type I PLP-dependent aspartate aminotransferase-like (Major domain)"/>
    <property type="match status" value="1"/>
</dbReference>
<evidence type="ECO:0000256" key="3">
    <source>
        <dbReference type="ARBA" id="ARBA00022679"/>
    </source>
</evidence>
<dbReference type="InterPro" id="IPR004839">
    <property type="entry name" value="Aminotransferase_I/II_large"/>
</dbReference>
<comment type="similarity">
    <text evidence="5">Belongs to the class-II pyridoxal-phosphate-dependent aminotransferase family.</text>
</comment>
<gene>
    <name evidence="7" type="ORF">EZJ44_07300</name>
</gene>
<dbReference type="SUPFAM" id="SSF53383">
    <property type="entry name" value="PLP-dependent transferases"/>
    <property type="match status" value="1"/>
</dbReference>
<protein>
    <submittedName>
        <fullName evidence="7">Aminotransferase class I/II-fold pyridoxal phosphate-dependent enzyme</fullName>
    </submittedName>
</protein>
<dbReference type="NCBIfam" id="NF002878">
    <property type="entry name" value="PRK03321.1"/>
    <property type="match status" value="1"/>
</dbReference>
<feature type="domain" description="Aminotransferase class I/classII large" evidence="6">
    <location>
        <begin position="32"/>
        <end position="349"/>
    </location>
</feature>
<dbReference type="Gene3D" id="3.90.1150.10">
    <property type="entry name" value="Aspartate Aminotransferase, domain 1"/>
    <property type="match status" value="1"/>
</dbReference>
<comment type="caution">
    <text evidence="7">The sequence shown here is derived from an EMBL/GenBank/DDBJ whole genome shotgun (WGS) entry which is preliminary data.</text>
</comment>
<dbReference type="PANTHER" id="PTHR43643:SF3">
    <property type="entry name" value="HISTIDINOL-PHOSPHATE AMINOTRANSFERASE"/>
    <property type="match status" value="1"/>
</dbReference>
<evidence type="ECO:0000256" key="2">
    <source>
        <dbReference type="ARBA" id="ARBA00022576"/>
    </source>
</evidence>
<dbReference type="AlphaFoldDB" id="A0A4Q9UZI9"/>
<name>A0A4Q9UZI9_9ACTO</name>
<reference evidence="7 8" key="1">
    <citation type="submission" date="2019-02" db="EMBL/GenBank/DDBJ databases">
        <title>Arcanobacterium bovis sp. nov., isolated from the milk of a cow with mastitis.</title>
        <authorList>
            <person name="Sammra O."/>
            <person name="Foster G."/>
            <person name="Hassan A."/>
            <person name="Alssahen M."/>
            <person name="Laemmler C."/>
            <person name="Borowiak M."/>
            <person name="Malorny B."/>
            <person name="Abdulmawjood A."/>
        </authorList>
    </citation>
    <scope>NUCLEOTIDE SEQUENCE [LARGE SCALE GENOMIC DNA]</scope>
    <source>
        <strain evidence="7 8">C605018/01/1</strain>
    </source>
</reference>
<dbReference type="InterPro" id="IPR015424">
    <property type="entry name" value="PyrdxlP-dep_Trfase"/>
</dbReference>
<dbReference type="GO" id="GO:0030170">
    <property type="term" value="F:pyridoxal phosphate binding"/>
    <property type="evidence" value="ECO:0007669"/>
    <property type="project" value="InterPro"/>
</dbReference>
<evidence type="ECO:0000313" key="8">
    <source>
        <dbReference type="Proteomes" id="UP000293036"/>
    </source>
</evidence>
<dbReference type="Pfam" id="PF00155">
    <property type="entry name" value="Aminotran_1_2"/>
    <property type="match status" value="1"/>
</dbReference>
<comment type="cofactor">
    <cofactor evidence="1 5">
        <name>pyridoxal 5'-phosphate</name>
        <dbReference type="ChEBI" id="CHEBI:597326"/>
    </cofactor>
</comment>
<keyword evidence="4 5" id="KW-0663">Pyridoxal phosphate</keyword>
<dbReference type="Proteomes" id="UP000293036">
    <property type="component" value="Unassembled WGS sequence"/>
</dbReference>
<accession>A0A4Q9UZI9</accession>
<proteinExistence type="inferred from homology"/>
<sequence>MEFAASPFESFFRPEIYDLPAYVAGKRACESGVIKLASNESPFPTLPAVQAAIQAHLGDVNRYPDMANSLLTSKIAQFHQLDESYVTISNGSVALIEKILSAICTPNSQVVLPWRSFEAYPIAVSMAGAQAVKVPLRADGNPDLVAMLGEINARTRAIIVCTPNNPTSSALNHTELRDFLLQVPPHIPVLLDEAYVEYVEMDDAVRGVELVKECANVISLRTFSKAYGLAGLRCGYALAQPHISQILLKCLTPFGTNTLAQVAAVAALDSVTEVRRRVEITKQERANVVNALCALGWRGGSPQGNFVWFNLRDEIDGASQRFTALCEDEGITVRTFRGEGSRVTIAEPEGSLRLIRAYSAFRRI</sequence>
<evidence type="ECO:0000256" key="5">
    <source>
        <dbReference type="RuleBase" id="RU003693"/>
    </source>
</evidence>
<dbReference type="RefSeq" id="WP_131281838.1">
    <property type="nucleotide sequence ID" value="NZ_JBHSLR010000002.1"/>
</dbReference>
<dbReference type="InterPro" id="IPR015421">
    <property type="entry name" value="PyrdxlP-dep_Trfase_major"/>
</dbReference>
<dbReference type="CDD" id="cd00609">
    <property type="entry name" value="AAT_like"/>
    <property type="match status" value="1"/>
</dbReference>
<organism evidence="7 8">
    <name type="scientific">Arcanobacterium bovis</name>
    <dbReference type="NCBI Taxonomy" id="2529275"/>
    <lineage>
        <taxon>Bacteria</taxon>
        <taxon>Bacillati</taxon>
        <taxon>Actinomycetota</taxon>
        <taxon>Actinomycetes</taxon>
        <taxon>Actinomycetales</taxon>
        <taxon>Actinomycetaceae</taxon>
        <taxon>Arcanobacterium</taxon>
    </lineage>
</organism>
<dbReference type="InterPro" id="IPR015422">
    <property type="entry name" value="PyrdxlP-dep_Trfase_small"/>
</dbReference>
<keyword evidence="3 7" id="KW-0808">Transferase</keyword>
<dbReference type="EMBL" id="SJDT01000005">
    <property type="protein sequence ID" value="TBW21101.1"/>
    <property type="molecule type" value="Genomic_DNA"/>
</dbReference>
<evidence type="ECO:0000259" key="6">
    <source>
        <dbReference type="Pfam" id="PF00155"/>
    </source>
</evidence>
<dbReference type="PANTHER" id="PTHR43643">
    <property type="entry name" value="HISTIDINOL-PHOSPHATE AMINOTRANSFERASE 2"/>
    <property type="match status" value="1"/>
</dbReference>
<dbReference type="InterPro" id="IPR024892">
    <property type="entry name" value="ArAT"/>
</dbReference>
<dbReference type="PROSITE" id="PS00599">
    <property type="entry name" value="AA_TRANSFER_CLASS_2"/>
    <property type="match status" value="1"/>
</dbReference>
<evidence type="ECO:0000256" key="4">
    <source>
        <dbReference type="ARBA" id="ARBA00022898"/>
    </source>
</evidence>
<dbReference type="InterPro" id="IPR001917">
    <property type="entry name" value="Aminotrans_II_pyridoxalP_BS"/>
</dbReference>
<evidence type="ECO:0000256" key="1">
    <source>
        <dbReference type="ARBA" id="ARBA00001933"/>
    </source>
</evidence>
<dbReference type="InterPro" id="IPR050106">
    <property type="entry name" value="HistidinolP_aminotransfase"/>
</dbReference>
<keyword evidence="8" id="KW-1185">Reference proteome</keyword>
<keyword evidence="2 7" id="KW-0032">Aminotransferase</keyword>
<dbReference type="GO" id="GO:0008483">
    <property type="term" value="F:transaminase activity"/>
    <property type="evidence" value="ECO:0007669"/>
    <property type="project" value="UniProtKB-KW"/>
</dbReference>